<dbReference type="Pfam" id="PF13515">
    <property type="entry name" value="FUSC_2"/>
    <property type="match status" value="1"/>
</dbReference>
<evidence type="ECO:0000256" key="1">
    <source>
        <dbReference type="ARBA" id="ARBA00004141"/>
    </source>
</evidence>
<feature type="transmembrane region" description="Helical" evidence="5">
    <location>
        <begin position="88"/>
        <end position="105"/>
    </location>
</feature>
<keyword evidence="4 5" id="KW-0472">Membrane</keyword>
<dbReference type="EMBL" id="SUPK01000006">
    <property type="protein sequence ID" value="TJY41312.1"/>
    <property type="molecule type" value="Genomic_DNA"/>
</dbReference>
<sequence length="165" mass="18235">MTMASGKHRPQWMKVSTVTLMMGIASALAWELAKLAGSKHPFLAPVSVILCTKSTFRKSLQFSYYRLLGTMLGVYVTAWAVRFMPLNGWSLGLLIVAVGFISLLFGRKEVLVRETALSVALVISLQKESGVYAFDRIRDTFIGVAVALIIQYVIYRPKKSEIAGS</sequence>
<keyword evidence="3 5" id="KW-1133">Transmembrane helix</keyword>
<gene>
    <name evidence="7" type="ORF">E5161_12855</name>
</gene>
<organism evidence="7 8">
    <name type="scientific">Cohnella pontilimi</name>
    <dbReference type="NCBI Taxonomy" id="2564100"/>
    <lineage>
        <taxon>Bacteria</taxon>
        <taxon>Bacillati</taxon>
        <taxon>Bacillota</taxon>
        <taxon>Bacilli</taxon>
        <taxon>Bacillales</taxon>
        <taxon>Paenibacillaceae</taxon>
        <taxon>Cohnella</taxon>
    </lineage>
</organism>
<evidence type="ECO:0000256" key="2">
    <source>
        <dbReference type="ARBA" id="ARBA00022692"/>
    </source>
</evidence>
<dbReference type="OrthoDB" id="2931138at2"/>
<feature type="domain" description="Integral membrane bound transporter" evidence="6">
    <location>
        <begin position="28"/>
        <end position="150"/>
    </location>
</feature>
<keyword evidence="8" id="KW-1185">Reference proteome</keyword>
<feature type="transmembrane region" description="Helical" evidence="5">
    <location>
        <begin position="63"/>
        <end position="81"/>
    </location>
</feature>
<dbReference type="Proteomes" id="UP000309673">
    <property type="component" value="Unassembled WGS sequence"/>
</dbReference>
<keyword evidence="2 5" id="KW-0812">Transmembrane</keyword>
<dbReference type="AlphaFoldDB" id="A0A4U0FDG9"/>
<dbReference type="GO" id="GO:0016020">
    <property type="term" value="C:membrane"/>
    <property type="evidence" value="ECO:0007669"/>
    <property type="project" value="UniProtKB-SubCell"/>
</dbReference>
<evidence type="ECO:0000313" key="7">
    <source>
        <dbReference type="EMBL" id="TJY41312.1"/>
    </source>
</evidence>
<evidence type="ECO:0000313" key="8">
    <source>
        <dbReference type="Proteomes" id="UP000309673"/>
    </source>
</evidence>
<dbReference type="InterPro" id="IPR049453">
    <property type="entry name" value="Memb_transporter_dom"/>
</dbReference>
<comment type="subcellular location">
    <subcellularLocation>
        <location evidence="1">Membrane</location>
        <topology evidence="1">Multi-pass membrane protein</topology>
    </subcellularLocation>
</comment>
<evidence type="ECO:0000256" key="4">
    <source>
        <dbReference type="ARBA" id="ARBA00023136"/>
    </source>
</evidence>
<reference evidence="7 8" key="1">
    <citation type="submission" date="2019-04" db="EMBL/GenBank/DDBJ databases">
        <title>Cohnella sp. nov., isolated from soil.</title>
        <authorList>
            <person name="Kim W."/>
        </authorList>
    </citation>
    <scope>NUCLEOTIDE SEQUENCE [LARGE SCALE GENOMIC DNA]</scope>
    <source>
        <strain evidence="7 8">CAU 1483</strain>
    </source>
</reference>
<evidence type="ECO:0000256" key="5">
    <source>
        <dbReference type="SAM" id="Phobius"/>
    </source>
</evidence>
<proteinExistence type="predicted"/>
<protein>
    <recommendedName>
        <fullName evidence="6">Integral membrane bound transporter domain-containing protein</fullName>
    </recommendedName>
</protein>
<accession>A0A4U0FDG9</accession>
<comment type="caution">
    <text evidence="7">The sequence shown here is derived from an EMBL/GenBank/DDBJ whole genome shotgun (WGS) entry which is preliminary data.</text>
</comment>
<evidence type="ECO:0000259" key="6">
    <source>
        <dbReference type="Pfam" id="PF13515"/>
    </source>
</evidence>
<name>A0A4U0FDG9_9BACL</name>
<evidence type="ECO:0000256" key="3">
    <source>
        <dbReference type="ARBA" id="ARBA00022989"/>
    </source>
</evidence>